<dbReference type="RefSeq" id="WP_201682719.1">
    <property type="nucleotide sequence ID" value="NZ_JAEQNA010000001.1"/>
</dbReference>
<keyword evidence="4" id="KW-0560">Oxidoreductase</keyword>
<evidence type="ECO:0000256" key="4">
    <source>
        <dbReference type="ARBA" id="ARBA00023002"/>
    </source>
</evidence>
<gene>
    <name evidence="7" type="ORF">JI739_05040</name>
</gene>
<evidence type="ECO:0000256" key="5">
    <source>
        <dbReference type="ARBA" id="ARBA00023033"/>
    </source>
</evidence>
<name>A0A936ZM03_9BURK</name>
<evidence type="ECO:0000256" key="3">
    <source>
        <dbReference type="ARBA" id="ARBA00022827"/>
    </source>
</evidence>
<reference evidence="7" key="1">
    <citation type="submission" date="2021-01" db="EMBL/GenBank/DDBJ databases">
        <title>Ramlibacter sp. strain AW1 16S ribosomal RNA gene Genome sequencing and assembly.</title>
        <authorList>
            <person name="Kang M."/>
        </authorList>
    </citation>
    <scope>NUCLEOTIDE SEQUENCE</scope>
    <source>
        <strain evidence="7">AW1</strain>
    </source>
</reference>
<evidence type="ECO:0000313" key="7">
    <source>
        <dbReference type="EMBL" id="MBL0419710.1"/>
    </source>
</evidence>
<keyword evidence="3" id="KW-0274">FAD</keyword>
<keyword evidence="2" id="KW-0285">Flavoprotein</keyword>
<dbReference type="SUPFAM" id="SSF51905">
    <property type="entry name" value="FAD/NAD(P)-binding domain"/>
    <property type="match status" value="1"/>
</dbReference>
<dbReference type="InterPro" id="IPR002938">
    <property type="entry name" value="FAD-bd"/>
</dbReference>
<evidence type="ECO:0000256" key="2">
    <source>
        <dbReference type="ARBA" id="ARBA00022630"/>
    </source>
</evidence>
<dbReference type="AlphaFoldDB" id="A0A936ZM03"/>
<comment type="cofactor">
    <cofactor evidence="1">
        <name>FAD</name>
        <dbReference type="ChEBI" id="CHEBI:57692"/>
    </cofactor>
</comment>
<dbReference type="InterPro" id="IPR036188">
    <property type="entry name" value="FAD/NAD-bd_sf"/>
</dbReference>
<keyword evidence="5 7" id="KW-0503">Monooxygenase</keyword>
<organism evidence="7 8">
    <name type="scientific">Ramlibacter aurantiacus</name>
    <dbReference type="NCBI Taxonomy" id="2801330"/>
    <lineage>
        <taxon>Bacteria</taxon>
        <taxon>Pseudomonadati</taxon>
        <taxon>Pseudomonadota</taxon>
        <taxon>Betaproteobacteria</taxon>
        <taxon>Burkholderiales</taxon>
        <taxon>Comamonadaceae</taxon>
        <taxon>Ramlibacter</taxon>
    </lineage>
</organism>
<dbReference type="SUPFAM" id="SSF54373">
    <property type="entry name" value="FAD-linked reductases, C-terminal domain"/>
    <property type="match status" value="1"/>
</dbReference>
<dbReference type="GO" id="GO:0071949">
    <property type="term" value="F:FAD binding"/>
    <property type="evidence" value="ECO:0007669"/>
    <property type="project" value="InterPro"/>
</dbReference>
<dbReference type="PANTHER" id="PTHR13789">
    <property type="entry name" value="MONOOXYGENASE"/>
    <property type="match status" value="1"/>
</dbReference>
<dbReference type="PRINTS" id="PR00420">
    <property type="entry name" value="RNGMNOXGNASE"/>
</dbReference>
<sequence length="404" mass="43130">MTRHLVVAGAGIGGLAASLAATRAGWQVRVLEQAASLSEVGAGIQLGPNATRVLRDFGLLDAMAARAAHPQRLVARDAACGRELASLPLGPAFDRRYGAPYLTVHRADLQATLLQAVREAGVDLQTGARVQDLQLAQGRVRLRRSAASALEADAAVGADGLWSALRQWLLGDGPPRASDHVAWRALLPMQDVPAPFRAPEVHAWLGPRLHAVSYPVRAGEALNLVCVIEQSTSGDRAGWDDPAASAGPDLARLRLGGPLRELLECVPAWGMWVLHDRPPLAGPAGMARGPLALLGDAAHPMRPYLAQGAAMALEDAHVLGRLLATQLPVEQAFARYAQARWARCARVQRRSLRNGVIFHAAGPLRLARDASLRLLGARLMDLPWLYGEAPTSTLVRPEPHPRSP</sequence>
<proteinExistence type="predicted"/>
<keyword evidence="8" id="KW-1185">Reference proteome</keyword>
<dbReference type="GO" id="GO:0004497">
    <property type="term" value="F:monooxygenase activity"/>
    <property type="evidence" value="ECO:0007669"/>
    <property type="project" value="UniProtKB-KW"/>
</dbReference>
<evidence type="ECO:0000256" key="1">
    <source>
        <dbReference type="ARBA" id="ARBA00001974"/>
    </source>
</evidence>
<protein>
    <submittedName>
        <fullName evidence="7">FAD-dependent monooxygenase</fullName>
    </submittedName>
</protein>
<evidence type="ECO:0000259" key="6">
    <source>
        <dbReference type="Pfam" id="PF01494"/>
    </source>
</evidence>
<comment type="caution">
    <text evidence="7">The sequence shown here is derived from an EMBL/GenBank/DDBJ whole genome shotgun (WGS) entry which is preliminary data.</text>
</comment>
<feature type="domain" description="FAD-binding" evidence="6">
    <location>
        <begin position="6"/>
        <end position="350"/>
    </location>
</feature>
<accession>A0A936ZM03</accession>
<dbReference type="Proteomes" id="UP000613011">
    <property type="component" value="Unassembled WGS sequence"/>
</dbReference>
<dbReference type="InterPro" id="IPR050493">
    <property type="entry name" value="FAD-dep_Monooxygenase_BioMet"/>
</dbReference>
<dbReference type="Gene3D" id="3.50.50.60">
    <property type="entry name" value="FAD/NAD(P)-binding domain"/>
    <property type="match status" value="1"/>
</dbReference>
<evidence type="ECO:0000313" key="8">
    <source>
        <dbReference type="Proteomes" id="UP000613011"/>
    </source>
</evidence>
<dbReference type="EMBL" id="JAEQNA010000001">
    <property type="protein sequence ID" value="MBL0419710.1"/>
    <property type="molecule type" value="Genomic_DNA"/>
</dbReference>
<dbReference type="Pfam" id="PF01494">
    <property type="entry name" value="FAD_binding_3"/>
    <property type="match status" value="1"/>
</dbReference>
<dbReference type="PANTHER" id="PTHR13789:SF318">
    <property type="entry name" value="GERANYLGERANYL DIPHOSPHATE REDUCTASE"/>
    <property type="match status" value="1"/>
</dbReference>